<dbReference type="SUPFAM" id="SSF53448">
    <property type="entry name" value="Nucleotide-diphospho-sugar transferases"/>
    <property type="match status" value="1"/>
</dbReference>
<dbReference type="OrthoDB" id="159246at2"/>
<dbReference type="STRING" id="690567.455"/>
<gene>
    <name evidence="2" type="ORF">455</name>
</gene>
<evidence type="ECO:0000313" key="2">
    <source>
        <dbReference type="EMBL" id="CFX10060.1"/>
    </source>
</evidence>
<keyword evidence="2" id="KW-0808">Transferase</keyword>
<sequence>MPYDTVILAGGESSSDLKKMAPYDNEALIIIGNYPMIYYVYRALRASAQIDRIIVSGPIDALKNILPRDEKLLFVEGGSNAMDSFARAVKILEATQISNKVLVLPTDIPFITTAAIDDFLDRCEETDDDFYYPVTCQEVNEAKFPGVQRTYVRLLDGVVTGGNLFLIRSALIERCLEMGVKLVERRKNPLSMARLFGFGLVWKYITHRLSIAIVEKRFYQVLGIRGKGIISPYAEVGVDVDKPSDLRLAQEKLGNISFDD</sequence>
<dbReference type="AlphaFoldDB" id="A0A0E3W2M7"/>
<feature type="domain" description="MobA-like NTP transferase" evidence="1">
    <location>
        <begin position="6"/>
        <end position="139"/>
    </location>
</feature>
<dbReference type="Proteomes" id="UP000045545">
    <property type="component" value="Unassembled WGS sequence"/>
</dbReference>
<dbReference type="InterPro" id="IPR025877">
    <property type="entry name" value="MobA-like_NTP_Trfase"/>
</dbReference>
<accession>A0A0E3W2M7</accession>
<dbReference type="GO" id="GO:0016779">
    <property type="term" value="F:nucleotidyltransferase activity"/>
    <property type="evidence" value="ECO:0007669"/>
    <property type="project" value="UniProtKB-ARBA"/>
</dbReference>
<dbReference type="EMBL" id="CGIH01000005">
    <property type="protein sequence ID" value="CFX10060.1"/>
    <property type="molecule type" value="Genomic_DNA"/>
</dbReference>
<dbReference type="Pfam" id="PF12804">
    <property type="entry name" value="NTP_transf_3"/>
    <property type="match status" value="1"/>
</dbReference>
<dbReference type="RefSeq" id="WP_046495319.1">
    <property type="nucleotide sequence ID" value="NZ_CGIH01000005.1"/>
</dbReference>
<dbReference type="Gene3D" id="3.90.550.10">
    <property type="entry name" value="Spore Coat Polysaccharide Biosynthesis Protein SpsA, Chain A"/>
    <property type="match status" value="1"/>
</dbReference>
<name>A0A0E3W2M7_9FIRM</name>
<evidence type="ECO:0000259" key="1">
    <source>
        <dbReference type="Pfam" id="PF12804"/>
    </source>
</evidence>
<proteinExistence type="predicted"/>
<protein>
    <submittedName>
        <fullName evidence="2">Nucleotide-diphospho-sugar transferases</fullName>
    </submittedName>
</protein>
<reference evidence="2 3" key="1">
    <citation type="submission" date="2015-03" db="EMBL/GenBank/DDBJ databases">
        <authorList>
            <person name="Murphy D."/>
        </authorList>
    </citation>
    <scope>NUCLEOTIDE SEQUENCE [LARGE SCALE GENOMIC DNA]</scope>
    <source>
        <strain evidence="2 3">OL-4</strain>
    </source>
</reference>
<dbReference type="InterPro" id="IPR029044">
    <property type="entry name" value="Nucleotide-diphossugar_trans"/>
</dbReference>
<organism evidence="2 3">
    <name type="scientific">Syntrophomonas zehnderi OL-4</name>
    <dbReference type="NCBI Taxonomy" id="690567"/>
    <lineage>
        <taxon>Bacteria</taxon>
        <taxon>Bacillati</taxon>
        <taxon>Bacillota</taxon>
        <taxon>Clostridia</taxon>
        <taxon>Eubacteriales</taxon>
        <taxon>Syntrophomonadaceae</taxon>
        <taxon>Syntrophomonas</taxon>
    </lineage>
</organism>
<keyword evidence="3" id="KW-1185">Reference proteome</keyword>
<evidence type="ECO:0000313" key="3">
    <source>
        <dbReference type="Proteomes" id="UP000045545"/>
    </source>
</evidence>